<evidence type="ECO:0000313" key="2">
    <source>
        <dbReference type="Proteomes" id="UP000677803"/>
    </source>
</evidence>
<name>A0A8S4BT49_9TELE</name>
<comment type="caution">
    <text evidence="1">The sequence shown here is derived from an EMBL/GenBank/DDBJ whole genome shotgun (WGS) entry which is preliminary data.</text>
</comment>
<sequence>MKMINEPQTDLSVIVTSERVFSLPVSSECCLSRPQSLYASVSSSLWVMDSDMGTGHIDGVQLVCQEGVPQMHPLLLPPGVDGDHPRVYDDHHPHDEVVFLQDHIGDERHQVQGLLLRAAELCHHHQQVGPCKHGTVGARGVTLVADVRHRVPSAFQEPHLSAMLRWARDTDVSMSMG</sequence>
<accession>A0A8S4BT49</accession>
<evidence type="ECO:0000313" key="1">
    <source>
        <dbReference type="EMBL" id="CAG6021371.1"/>
    </source>
</evidence>
<dbReference type="AlphaFoldDB" id="A0A8S4BT49"/>
<keyword evidence="2" id="KW-1185">Reference proteome</keyword>
<dbReference type="EMBL" id="CAJRST010041110">
    <property type="protein sequence ID" value="CAG6021371.1"/>
    <property type="molecule type" value="Genomic_DNA"/>
</dbReference>
<protein>
    <submittedName>
        <fullName evidence="1">(Atlantic silverside) hypothetical protein</fullName>
    </submittedName>
</protein>
<organism evidence="1 2">
    <name type="scientific">Menidia menidia</name>
    <name type="common">Atlantic silverside</name>
    <dbReference type="NCBI Taxonomy" id="238744"/>
    <lineage>
        <taxon>Eukaryota</taxon>
        <taxon>Metazoa</taxon>
        <taxon>Chordata</taxon>
        <taxon>Craniata</taxon>
        <taxon>Vertebrata</taxon>
        <taxon>Euteleostomi</taxon>
        <taxon>Actinopterygii</taxon>
        <taxon>Neopterygii</taxon>
        <taxon>Teleostei</taxon>
        <taxon>Neoteleostei</taxon>
        <taxon>Acanthomorphata</taxon>
        <taxon>Ovalentaria</taxon>
        <taxon>Atherinomorphae</taxon>
        <taxon>Atheriniformes</taxon>
        <taxon>Atherinopsidae</taxon>
        <taxon>Menidiinae</taxon>
        <taxon>Menidia</taxon>
    </lineage>
</organism>
<gene>
    <name evidence="1" type="ORF">MMEN_LOCUS21578</name>
</gene>
<dbReference type="OrthoDB" id="10641810at2759"/>
<reference evidence="1" key="1">
    <citation type="submission" date="2021-05" db="EMBL/GenBank/DDBJ databases">
        <authorList>
            <person name="Tigano A."/>
        </authorList>
    </citation>
    <scope>NUCLEOTIDE SEQUENCE</scope>
</reference>
<proteinExistence type="predicted"/>
<dbReference type="Proteomes" id="UP000677803">
    <property type="component" value="Unassembled WGS sequence"/>
</dbReference>